<reference evidence="2 3" key="1">
    <citation type="journal article" date="2014" name="Int. J. Syst. Evol. Microbiol.">
        <title>Ramlibacter solisilvae sp. nov., isolated from forest soil, and emended description of the genus Ramlibacter.</title>
        <authorList>
            <person name="Lee H.J."/>
            <person name="Lee S.H."/>
            <person name="Lee S.S."/>
            <person name="Lee J.S."/>
            <person name="Kim Y."/>
            <person name="Kim S.C."/>
            <person name="Jeon C.O."/>
        </authorList>
    </citation>
    <scope>NUCLEOTIDE SEQUENCE [LARGE SCALE GENOMIC DNA]</scope>
    <source>
        <strain evidence="2 3">5-10</strain>
    </source>
</reference>
<organism evidence="2 3">
    <name type="scientific">Ramlibacter tataouinensis</name>
    <dbReference type="NCBI Taxonomy" id="94132"/>
    <lineage>
        <taxon>Bacteria</taxon>
        <taxon>Pseudomonadati</taxon>
        <taxon>Pseudomonadota</taxon>
        <taxon>Betaproteobacteria</taxon>
        <taxon>Burkholderiales</taxon>
        <taxon>Comamonadaceae</taxon>
        <taxon>Ramlibacter</taxon>
    </lineage>
</organism>
<keyword evidence="3" id="KW-1185">Reference proteome</keyword>
<protein>
    <recommendedName>
        <fullName evidence="4">DUF2059 domain-containing protein</fullName>
    </recommendedName>
</protein>
<dbReference type="Proteomes" id="UP000070433">
    <property type="component" value="Chromosome"/>
</dbReference>
<keyword evidence="1" id="KW-0732">Signal</keyword>
<evidence type="ECO:0000256" key="1">
    <source>
        <dbReference type="SAM" id="SignalP"/>
    </source>
</evidence>
<evidence type="ECO:0000313" key="3">
    <source>
        <dbReference type="Proteomes" id="UP000070433"/>
    </source>
</evidence>
<evidence type="ECO:0000313" key="2">
    <source>
        <dbReference type="EMBL" id="AMO24350.1"/>
    </source>
</evidence>
<name>A0A127JWI2_9BURK</name>
<gene>
    <name evidence="2" type="ORF">UC35_17725</name>
</gene>
<accession>A0A127JWI2</accession>
<dbReference type="AlphaFoldDB" id="A0A127JWI2"/>
<dbReference type="EMBL" id="CP010951">
    <property type="protein sequence ID" value="AMO24350.1"/>
    <property type="molecule type" value="Genomic_DNA"/>
</dbReference>
<feature type="chain" id="PRO_5007449790" description="DUF2059 domain-containing protein" evidence="1">
    <location>
        <begin position="24"/>
        <end position="160"/>
    </location>
</feature>
<evidence type="ECO:0008006" key="4">
    <source>
        <dbReference type="Google" id="ProtNLM"/>
    </source>
</evidence>
<feature type="signal peptide" evidence="1">
    <location>
        <begin position="1"/>
        <end position="23"/>
    </location>
</feature>
<sequence length="160" mass="17451">MLPKLILRLAATTVMALALLANAGAQSRDAAMAMVRALNLGSNLPSMTYRMSKLTQTQQGVVLRLGPVQADELLRAEIAAVVPKYQDKWDQNLAQAWAPLMSAEEFKSIADKRQQSPFASKFLSMQNQAGATMQSTSEPLLTEVVSEVMGRVWEKASKGK</sequence>
<proteinExistence type="predicted"/>